<feature type="domain" description="Cytidyltransferase-like" evidence="1">
    <location>
        <begin position="23"/>
        <end position="68"/>
    </location>
</feature>
<sequence>MSNWDKKIHVESSLPAKDGQYAMFVGRWQPLHKGHQSLFQQVMDEGKNVLICIRDIQPDEKNPYSAEEVKTNIENHYSDMGDKVKVMIIPDICSIEFGRGVGYSIIERVPPQEIHDISATKIREELRAQGKL</sequence>
<evidence type="ECO:0000313" key="2">
    <source>
        <dbReference type="EMBL" id="CAB4129509.1"/>
    </source>
</evidence>
<organism evidence="2">
    <name type="scientific">uncultured Caudovirales phage</name>
    <dbReference type="NCBI Taxonomy" id="2100421"/>
    <lineage>
        <taxon>Viruses</taxon>
        <taxon>Duplodnaviria</taxon>
        <taxon>Heunggongvirae</taxon>
        <taxon>Uroviricota</taxon>
        <taxon>Caudoviricetes</taxon>
        <taxon>Peduoviridae</taxon>
        <taxon>Maltschvirus</taxon>
        <taxon>Maltschvirus maltsch</taxon>
    </lineage>
</organism>
<dbReference type="InterPro" id="IPR004821">
    <property type="entry name" value="Cyt_trans-like"/>
</dbReference>
<proteinExistence type="predicted"/>
<keyword evidence="2" id="KW-0808">Transferase</keyword>
<dbReference type="InterPro" id="IPR014729">
    <property type="entry name" value="Rossmann-like_a/b/a_fold"/>
</dbReference>
<protein>
    <submittedName>
        <fullName evidence="2">Nicotinamide-nucleotide adenylyltransferase</fullName>
    </submittedName>
</protein>
<gene>
    <name evidence="2" type="ORF">UFOVP117_14</name>
</gene>
<dbReference type="EMBL" id="LR796235">
    <property type="protein sequence ID" value="CAB4129509.1"/>
    <property type="molecule type" value="Genomic_DNA"/>
</dbReference>
<evidence type="ECO:0000259" key="1">
    <source>
        <dbReference type="Pfam" id="PF01467"/>
    </source>
</evidence>
<dbReference type="Pfam" id="PF01467">
    <property type="entry name" value="CTP_transf_like"/>
    <property type="match status" value="1"/>
</dbReference>
<dbReference type="SUPFAM" id="SSF52374">
    <property type="entry name" value="Nucleotidylyl transferase"/>
    <property type="match status" value="1"/>
</dbReference>
<keyword evidence="2" id="KW-0548">Nucleotidyltransferase</keyword>
<dbReference type="GO" id="GO:0016779">
    <property type="term" value="F:nucleotidyltransferase activity"/>
    <property type="evidence" value="ECO:0007669"/>
    <property type="project" value="UniProtKB-KW"/>
</dbReference>
<dbReference type="NCBIfam" id="TIGR00125">
    <property type="entry name" value="cyt_tran_rel"/>
    <property type="match status" value="1"/>
</dbReference>
<reference evidence="2" key="1">
    <citation type="submission" date="2020-04" db="EMBL/GenBank/DDBJ databases">
        <authorList>
            <person name="Chiriac C."/>
            <person name="Salcher M."/>
            <person name="Ghai R."/>
            <person name="Kavagutti S V."/>
        </authorList>
    </citation>
    <scope>NUCLEOTIDE SEQUENCE</scope>
</reference>
<name>A0A6J5LCR0_9CAUD</name>
<accession>A0A6J5LCR0</accession>
<dbReference type="Gene3D" id="3.40.50.620">
    <property type="entry name" value="HUPs"/>
    <property type="match status" value="1"/>
</dbReference>